<reference evidence="11 12" key="1">
    <citation type="submission" date="2023-09" db="EMBL/GenBank/DDBJ databases">
        <title>Nesidiocoris tenuis whole genome shotgun sequence.</title>
        <authorList>
            <person name="Shibata T."/>
            <person name="Shimoda M."/>
            <person name="Kobayashi T."/>
            <person name="Uehara T."/>
        </authorList>
    </citation>
    <scope>NUCLEOTIDE SEQUENCE [LARGE SCALE GENOMIC DNA]</scope>
    <source>
        <strain evidence="11 12">Japan</strain>
    </source>
</reference>
<keyword evidence="2 10" id="KW-0444">Lipid biosynthesis</keyword>
<feature type="transmembrane region" description="Helical" evidence="10">
    <location>
        <begin position="235"/>
        <end position="255"/>
    </location>
</feature>
<feature type="transmembrane region" description="Helical" evidence="10">
    <location>
        <begin position="111"/>
        <end position="135"/>
    </location>
</feature>
<name>A0ABN7AVK3_9HEMI</name>
<evidence type="ECO:0000256" key="2">
    <source>
        <dbReference type="ARBA" id="ARBA00022516"/>
    </source>
</evidence>
<evidence type="ECO:0000256" key="10">
    <source>
        <dbReference type="RuleBase" id="RU361115"/>
    </source>
</evidence>
<keyword evidence="7 10" id="KW-0443">Lipid metabolism</keyword>
<comment type="similarity">
    <text evidence="10">Belongs to the ELO family.</text>
</comment>
<dbReference type="PANTHER" id="PTHR11157">
    <property type="entry name" value="FATTY ACID ACYL TRANSFERASE-RELATED"/>
    <property type="match status" value="1"/>
</dbReference>
<feature type="transmembrane region" description="Helical" evidence="10">
    <location>
        <begin position="211"/>
        <end position="229"/>
    </location>
</feature>
<keyword evidence="6 10" id="KW-1133">Transmembrane helix</keyword>
<feature type="transmembrane region" description="Helical" evidence="10">
    <location>
        <begin position="172"/>
        <end position="190"/>
    </location>
</feature>
<evidence type="ECO:0000256" key="4">
    <source>
        <dbReference type="ARBA" id="ARBA00022692"/>
    </source>
</evidence>
<proteinExistence type="inferred from homology"/>
<comment type="catalytic activity">
    <reaction evidence="10">
        <text>a very-long-chain acyl-CoA + malonyl-CoA + H(+) = a very-long-chain 3-oxoacyl-CoA + CO2 + CoA</text>
        <dbReference type="Rhea" id="RHEA:32727"/>
        <dbReference type="ChEBI" id="CHEBI:15378"/>
        <dbReference type="ChEBI" id="CHEBI:16526"/>
        <dbReference type="ChEBI" id="CHEBI:57287"/>
        <dbReference type="ChEBI" id="CHEBI:57384"/>
        <dbReference type="ChEBI" id="CHEBI:90725"/>
        <dbReference type="ChEBI" id="CHEBI:90736"/>
        <dbReference type="EC" id="2.3.1.199"/>
    </reaction>
</comment>
<dbReference type="EMBL" id="AP028913">
    <property type="protein sequence ID" value="BES94906.1"/>
    <property type="molecule type" value="Genomic_DNA"/>
</dbReference>
<keyword evidence="9 10" id="KW-0275">Fatty acid biosynthesis</keyword>
<evidence type="ECO:0000256" key="5">
    <source>
        <dbReference type="ARBA" id="ARBA00022832"/>
    </source>
</evidence>
<evidence type="ECO:0000256" key="3">
    <source>
        <dbReference type="ARBA" id="ARBA00022679"/>
    </source>
</evidence>
<dbReference type="Proteomes" id="UP001307889">
    <property type="component" value="Chromosome 5"/>
</dbReference>
<feature type="transmembrane region" description="Helical" evidence="10">
    <location>
        <begin position="29"/>
        <end position="47"/>
    </location>
</feature>
<evidence type="ECO:0000256" key="1">
    <source>
        <dbReference type="ARBA" id="ARBA00004141"/>
    </source>
</evidence>
<comment type="subcellular location">
    <subcellularLocation>
        <location evidence="1">Membrane</location>
        <topology evidence="1">Multi-pass membrane protein</topology>
    </subcellularLocation>
</comment>
<evidence type="ECO:0000256" key="6">
    <source>
        <dbReference type="ARBA" id="ARBA00022989"/>
    </source>
</evidence>
<keyword evidence="8 10" id="KW-0472">Membrane</keyword>
<dbReference type="Pfam" id="PF01151">
    <property type="entry name" value="ELO"/>
    <property type="match status" value="1"/>
</dbReference>
<keyword evidence="3 10" id="KW-0808">Transferase</keyword>
<dbReference type="InterPro" id="IPR002076">
    <property type="entry name" value="ELO_fam"/>
</dbReference>
<organism evidence="11 12">
    <name type="scientific">Nesidiocoris tenuis</name>
    <dbReference type="NCBI Taxonomy" id="355587"/>
    <lineage>
        <taxon>Eukaryota</taxon>
        <taxon>Metazoa</taxon>
        <taxon>Ecdysozoa</taxon>
        <taxon>Arthropoda</taxon>
        <taxon>Hexapoda</taxon>
        <taxon>Insecta</taxon>
        <taxon>Pterygota</taxon>
        <taxon>Neoptera</taxon>
        <taxon>Paraneoptera</taxon>
        <taxon>Hemiptera</taxon>
        <taxon>Heteroptera</taxon>
        <taxon>Panheteroptera</taxon>
        <taxon>Cimicomorpha</taxon>
        <taxon>Miridae</taxon>
        <taxon>Dicyphina</taxon>
        <taxon>Nesidiocoris</taxon>
    </lineage>
</organism>
<evidence type="ECO:0000256" key="8">
    <source>
        <dbReference type="ARBA" id="ARBA00023136"/>
    </source>
</evidence>
<feature type="transmembrane region" description="Helical" evidence="10">
    <location>
        <begin position="147"/>
        <end position="166"/>
    </location>
</feature>
<dbReference type="PANTHER" id="PTHR11157:SF69">
    <property type="entry name" value="ELONGATION OF VERY LONG CHAIN FATTY ACIDS PROTEIN 7"/>
    <property type="match status" value="1"/>
</dbReference>
<keyword evidence="5 10" id="KW-0276">Fatty acid metabolism</keyword>
<gene>
    <name evidence="11" type="ORF">NTJ_07715</name>
</gene>
<evidence type="ECO:0000256" key="7">
    <source>
        <dbReference type="ARBA" id="ARBA00023098"/>
    </source>
</evidence>
<evidence type="ECO:0000313" key="12">
    <source>
        <dbReference type="Proteomes" id="UP001307889"/>
    </source>
</evidence>
<protein>
    <recommendedName>
        <fullName evidence="10">Elongation of very long chain fatty acids protein</fullName>
        <ecNumber evidence="10">2.3.1.199</ecNumber>
    </recommendedName>
    <alternativeName>
        <fullName evidence="10">Very-long-chain 3-oxoacyl-CoA synthase</fullName>
    </alternativeName>
</protein>
<evidence type="ECO:0000256" key="9">
    <source>
        <dbReference type="ARBA" id="ARBA00023160"/>
    </source>
</evidence>
<dbReference type="EC" id="2.3.1.199" evidence="10"/>
<keyword evidence="12" id="KW-1185">Reference proteome</keyword>
<evidence type="ECO:0000313" key="11">
    <source>
        <dbReference type="EMBL" id="BES94906.1"/>
    </source>
</evidence>
<keyword evidence="4 10" id="KW-0812">Transmembrane</keyword>
<accession>A0ABN7AVK3</accession>
<sequence length="271" mass="31371">MATALIELYTGYQTFLDENIDPVVKHLPLVSNPLLLAGILVLYGFFVSSWGPDLMKDREPFQLRRSMIVYNAIQVVTNGWIVYTAVVHIWMNPAFNWVCQGPDPTGDMHYLVVHLSYLYYLTKIVDLTDTIFMVLRKKDRQISFLHRYHHVMMCLGSWIGLCFIGSGSQLALFGTLNCFVHTVMYSYYLLTILKPEYSSSSFKRRITELQLTQFAIIFFHAVSGFFIPNCTFPKWAIALLIPQDVFMFALFWDFYVKAYLKPAKSTTKKTD</sequence>
<feature type="transmembrane region" description="Helical" evidence="10">
    <location>
        <begin position="68"/>
        <end position="91"/>
    </location>
</feature>